<comment type="caution">
    <text evidence="1">The sequence shown here is derived from an EMBL/GenBank/DDBJ whole genome shotgun (WGS) entry which is preliminary data.</text>
</comment>
<dbReference type="OMA" id="GNTHYEY"/>
<gene>
    <name evidence="1" type="ORF">ATY41_10700</name>
</gene>
<accession>A0A1E2SK39</accession>
<name>A0A1E2SK39_LEIXY</name>
<dbReference type="EMBL" id="LNZG01000016">
    <property type="protein sequence ID" value="ODA90222.1"/>
    <property type="molecule type" value="Genomic_DNA"/>
</dbReference>
<dbReference type="Proteomes" id="UP000094426">
    <property type="component" value="Unassembled WGS sequence"/>
</dbReference>
<protein>
    <submittedName>
        <fullName evidence="1">Uncharacterized protein</fullName>
    </submittedName>
</protein>
<reference evidence="1 2" key="1">
    <citation type="submission" date="2015-11" db="EMBL/GenBank/DDBJ databases">
        <authorList>
            <person name="Zhang Y."/>
            <person name="Guo Z."/>
        </authorList>
    </citation>
    <scope>NUCLEOTIDE SEQUENCE [LARGE SCALE GENOMIC DNA]</scope>
    <source>
        <strain evidence="2">gdw1</strain>
    </source>
</reference>
<dbReference type="OrthoDB" id="2184509at2"/>
<evidence type="ECO:0000313" key="2">
    <source>
        <dbReference type="Proteomes" id="UP000094426"/>
    </source>
</evidence>
<evidence type="ECO:0000313" key="1">
    <source>
        <dbReference type="EMBL" id="ODA90222.1"/>
    </source>
</evidence>
<dbReference type="Pfam" id="PF25681">
    <property type="entry name" value="Phage_TTP_17"/>
    <property type="match status" value="1"/>
</dbReference>
<proteinExistence type="predicted"/>
<sequence length="231" mass="24298">MVRAPLGTTGPTSASAALPASWNNLGYISKDGSTRTTDRSTNDIKAWQNSALMRTVVTEASVSYKFVMLESRRATVALYFGTTVGGDGTFDVKPANTSGRQSFVFDIIDGTDIRRVWIPEGEVVEVGDLTFDARDPTGYEVTIKAYASSIINGGVERVFNPGLNDNSAAAPGMVFASDANITASDSANAAKLAGLGYAANPTSAWTTGQKITIGTYDFNWSGTGWAAGTHA</sequence>
<dbReference type="AlphaFoldDB" id="A0A1E2SK39"/>
<dbReference type="InterPro" id="IPR058154">
    <property type="entry name" value="Bxb1_TTP-like"/>
</dbReference>
<dbReference type="RefSeq" id="WP_011185393.1">
    <property type="nucleotide sequence ID" value="NZ_LNZG01000016.1"/>
</dbReference>
<organism evidence="1 2">
    <name type="scientific">Leifsonia xyli subsp. xyli</name>
    <dbReference type="NCBI Taxonomy" id="59736"/>
    <lineage>
        <taxon>Bacteria</taxon>
        <taxon>Bacillati</taxon>
        <taxon>Actinomycetota</taxon>
        <taxon>Actinomycetes</taxon>
        <taxon>Micrococcales</taxon>
        <taxon>Microbacteriaceae</taxon>
        <taxon>Leifsonia</taxon>
    </lineage>
</organism>